<dbReference type="CDD" id="cd00143">
    <property type="entry name" value="PP2Cc"/>
    <property type="match status" value="1"/>
</dbReference>
<dbReference type="Pfam" id="PF00481">
    <property type="entry name" value="PP2C"/>
    <property type="match status" value="1"/>
</dbReference>
<dbReference type="Gene3D" id="3.60.40.10">
    <property type="entry name" value="PPM-type phosphatase domain"/>
    <property type="match status" value="1"/>
</dbReference>
<proteinExistence type="predicted"/>
<dbReference type="PANTHER" id="PTHR13832">
    <property type="entry name" value="PROTEIN PHOSPHATASE 2C"/>
    <property type="match status" value="1"/>
</dbReference>
<protein>
    <recommendedName>
        <fullName evidence="1">PPM-type phosphatase domain-containing protein</fullName>
    </recommendedName>
</protein>
<feature type="domain" description="PPM-type phosphatase" evidence="1">
    <location>
        <begin position="73"/>
        <end position="326"/>
    </location>
</feature>
<dbReference type="AlphaFoldDB" id="A0A8C9GQB4"/>
<reference evidence="2" key="1">
    <citation type="submission" date="2025-08" db="UniProtKB">
        <authorList>
            <consortium name="Ensembl"/>
        </authorList>
    </citation>
    <scope>IDENTIFICATION</scope>
</reference>
<name>A0A8C9GQB4_9PRIM</name>
<dbReference type="GO" id="GO:0004722">
    <property type="term" value="F:protein serine/threonine phosphatase activity"/>
    <property type="evidence" value="ECO:0007669"/>
    <property type="project" value="InterPro"/>
</dbReference>
<evidence type="ECO:0000259" key="1">
    <source>
        <dbReference type="PROSITE" id="PS51746"/>
    </source>
</evidence>
<evidence type="ECO:0000313" key="2">
    <source>
        <dbReference type="Ensembl" id="ENSPTEP00000005578.1"/>
    </source>
</evidence>
<dbReference type="SMART" id="SM00332">
    <property type="entry name" value="PP2Cc"/>
    <property type="match status" value="1"/>
</dbReference>
<organism evidence="2 3">
    <name type="scientific">Piliocolobus tephrosceles</name>
    <name type="common">Ugandan red Colobus</name>
    <dbReference type="NCBI Taxonomy" id="591936"/>
    <lineage>
        <taxon>Eukaryota</taxon>
        <taxon>Metazoa</taxon>
        <taxon>Chordata</taxon>
        <taxon>Craniata</taxon>
        <taxon>Vertebrata</taxon>
        <taxon>Euteleostomi</taxon>
        <taxon>Mammalia</taxon>
        <taxon>Eutheria</taxon>
        <taxon>Euarchontoglires</taxon>
        <taxon>Primates</taxon>
        <taxon>Haplorrhini</taxon>
        <taxon>Catarrhini</taxon>
        <taxon>Cercopithecidae</taxon>
        <taxon>Colobinae</taxon>
        <taxon>Piliocolobus</taxon>
    </lineage>
</organism>
<sequence>MYYIHKTYKDILQNESNDDDLCNILSWECYDILLRSKKDTYCCCDTDSGSNNLNSGGTNFSSGGTNFSSGGTNFSSEGNNVSSGGDNDASSSTPYMYFGIYDGHNGEKAVNLILKLLHIHIYSYLLKGNGICNALKYGFKSMDDYLCKLTNTFDEDNHSNFSSGSTACVNIIFNNTIYIANIGDSRCVLCKNGRAIVITVDHRASANKKEADRIANCGGTLDDDGYLGGCLGVCRGFGSFDKKTKEKLKGLVSEPDIFQLKLTVDDEFLIICCDGIFDVMTSQEAVNTVRTSLVETSSPNTAAEALCQLAYKRKSLDNLSAVVIIFQNPEKKEKTALSGNTLDSCQSGRVRRR</sequence>
<reference evidence="2" key="2">
    <citation type="submission" date="2025-09" db="UniProtKB">
        <authorList>
            <consortium name="Ensembl"/>
        </authorList>
    </citation>
    <scope>IDENTIFICATION</scope>
</reference>
<dbReference type="Proteomes" id="UP000694416">
    <property type="component" value="Unplaced"/>
</dbReference>
<accession>A0A8C9GQB4</accession>
<evidence type="ECO:0000313" key="3">
    <source>
        <dbReference type="Proteomes" id="UP000694416"/>
    </source>
</evidence>
<dbReference type="InterPro" id="IPR001932">
    <property type="entry name" value="PPM-type_phosphatase-like_dom"/>
</dbReference>
<dbReference type="InterPro" id="IPR015655">
    <property type="entry name" value="PP2C"/>
</dbReference>
<dbReference type="InterPro" id="IPR036457">
    <property type="entry name" value="PPM-type-like_dom_sf"/>
</dbReference>
<keyword evidence="3" id="KW-1185">Reference proteome</keyword>
<dbReference type="Ensembl" id="ENSPTET00000008600.1">
    <property type="protein sequence ID" value="ENSPTEP00000005578.1"/>
    <property type="gene ID" value="ENSPTEG00000006474.1"/>
</dbReference>
<dbReference type="SUPFAM" id="SSF81606">
    <property type="entry name" value="PP2C-like"/>
    <property type="match status" value="1"/>
</dbReference>
<dbReference type="PROSITE" id="PS51746">
    <property type="entry name" value="PPM_2"/>
    <property type="match status" value="1"/>
</dbReference>
<dbReference type="PANTHER" id="PTHR13832:SF790">
    <property type="entry name" value="PROTEIN PHOSPHATASE 2C 22-RELATED"/>
    <property type="match status" value="1"/>
</dbReference>